<dbReference type="SMART" id="SM00338">
    <property type="entry name" value="BRLZ"/>
    <property type="match status" value="1"/>
</dbReference>
<dbReference type="GO" id="GO:0005634">
    <property type="term" value="C:nucleus"/>
    <property type="evidence" value="ECO:0007669"/>
    <property type="project" value="UniProtKB-SubCell"/>
</dbReference>
<dbReference type="PANTHER" id="PTHR11988:SF56">
    <property type="entry name" value="TRANSCRIPTION FACTOR CES-2"/>
    <property type="match status" value="1"/>
</dbReference>
<comment type="similarity">
    <text evidence="2">Belongs to the bZIP family. NFIL3 subfamily.</text>
</comment>
<accession>A0AAD4N7T0</accession>
<evidence type="ECO:0000256" key="4">
    <source>
        <dbReference type="ARBA" id="ARBA00023125"/>
    </source>
</evidence>
<protein>
    <submittedName>
        <fullName evidence="9">Basic region leucine zipper domain-containing protein</fullName>
    </submittedName>
</protein>
<feature type="region of interest" description="Disordered" evidence="7">
    <location>
        <begin position="177"/>
        <end position="221"/>
    </location>
</feature>
<keyword evidence="4" id="KW-0238">DNA-binding</keyword>
<dbReference type="GO" id="GO:0000981">
    <property type="term" value="F:DNA-binding transcription factor activity, RNA polymerase II-specific"/>
    <property type="evidence" value="ECO:0007669"/>
    <property type="project" value="TreeGrafter"/>
</dbReference>
<evidence type="ECO:0000256" key="5">
    <source>
        <dbReference type="ARBA" id="ARBA00023163"/>
    </source>
</evidence>
<feature type="compositionally biased region" description="Basic and acidic residues" evidence="7">
    <location>
        <begin position="336"/>
        <end position="375"/>
    </location>
</feature>
<sequence length="513" mass="55446">MDTILDYSLKTCSPNIGPKLLNTNVSVANITDVRNSPVNALSALNFNAALSALIKQQQPQASNSIIQNSFGINDGNSTIMRQTDPLLFAFANLNPNLSSAFAPFSQVQSQQQANTTHFAQSLFTPSLLDILGHGNGNVCRSMTAMQHAKEAPTSSLCLTPAIAEALQALASNAVQTSSPSLNSQFNSAQQTSIEQQPHAKRVKTTDNGNGNVPLPVTPNKRPQSLIQALNPLMMSPDSSGKTYNAAIFSNGNSGNSQGDLAVPPLPVSPPLGMLSRHSSMTTSSCVSSTQNSPISSSSKSQHGQTHNHHGRRLSTQSCSSGTATSTTTSSRTPQRKPAEPFPAEKKDEAYYERRRKNNDAAKRSRDQRRQKEENTAQRANSLEQENSQLRGQIELLKAEITKLRSFLPHIVSDRIELNEFLTQSNPSVDTLFDAPNPHSNMAEDGNENLRTATALLLLKRSSDNPILVQNTFERNSVSKETHSDGNNNNASHMTVATQNGDGDSTLESDKFEA</sequence>
<feature type="region of interest" description="Disordered" evidence="7">
    <location>
        <begin position="473"/>
        <end position="513"/>
    </location>
</feature>
<feature type="compositionally biased region" description="Polar residues" evidence="7">
    <location>
        <begin position="484"/>
        <end position="502"/>
    </location>
</feature>
<keyword evidence="5" id="KW-0804">Transcription</keyword>
<organism evidence="9 10">
    <name type="scientific">Ditylenchus destructor</name>
    <dbReference type="NCBI Taxonomy" id="166010"/>
    <lineage>
        <taxon>Eukaryota</taxon>
        <taxon>Metazoa</taxon>
        <taxon>Ecdysozoa</taxon>
        <taxon>Nematoda</taxon>
        <taxon>Chromadorea</taxon>
        <taxon>Rhabditida</taxon>
        <taxon>Tylenchina</taxon>
        <taxon>Tylenchomorpha</taxon>
        <taxon>Sphaerularioidea</taxon>
        <taxon>Anguinidae</taxon>
        <taxon>Anguininae</taxon>
        <taxon>Ditylenchus</taxon>
    </lineage>
</organism>
<dbReference type="PROSITE" id="PS50217">
    <property type="entry name" value="BZIP"/>
    <property type="match status" value="1"/>
</dbReference>
<dbReference type="Proteomes" id="UP001201812">
    <property type="component" value="Unassembled WGS sequence"/>
</dbReference>
<feature type="domain" description="BZIP" evidence="8">
    <location>
        <begin position="347"/>
        <end position="410"/>
    </location>
</feature>
<dbReference type="EMBL" id="JAKKPZ010000008">
    <property type="protein sequence ID" value="KAI1718006.1"/>
    <property type="molecule type" value="Genomic_DNA"/>
</dbReference>
<dbReference type="InterPro" id="IPR040223">
    <property type="entry name" value="PAR_bZIP"/>
</dbReference>
<feature type="region of interest" description="Disordered" evidence="7">
    <location>
        <begin position="255"/>
        <end position="385"/>
    </location>
</feature>
<feature type="compositionally biased region" description="Low complexity" evidence="7">
    <location>
        <begin position="275"/>
        <end position="300"/>
    </location>
</feature>
<dbReference type="Gene3D" id="1.20.5.170">
    <property type="match status" value="1"/>
</dbReference>
<dbReference type="PANTHER" id="PTHR11988">
    <property type="entry name" value="THYROTROPH EMBRYONIC FACTOR RELATED"/>
    <property type="match status" value="1"/>
</dbReference>
<evidence type="ECO:0000256" key="3">
    <source>
        <dbReference type="ARBA" id="ARBA00023015"/>
    </source>
</evidence>
<evidence type="ECO:0000256" key="6">
    <source>
        <dbReference type="ARBA" id="ARBA00023242"/>
    </source>
</evidence>
<evidence type="ECO:0000256" key="1">
    <source>
        <dbReference type="ARBA" id="ARBA00004123"/>
    </source>
</evidence>
<feature type="compositionally biased region" description="Low complexity" evidence="7">
    <location>
        <begin position="314"/>
        <end position="332"/>
    </location>
</feature>
<name>A0AAD4N7T0_9BILA</name>
<comment type="subcellular location">
    <subcellularLocation>
        <location evidence="1">Nucleus</location>
    </subcellularLocation>
</comment>
<evidence type="ECO:0000256" key="2">
    <source>
        <dbReference type="ARBA" id="ARBA00006079"/>
    </source>
</evidence>
<evidence type="ECO:0000259" key="8">
    <source>
        <dbReference type="PROSITE" id="PS50217"/>
    </source>
</evidence>
<dbReference type="FunFam" id="1.20.5.170:FF:000025">
    <property type="entry name" value="nuclear factor interleukin-3-regulated protein-like"/>
    <property type="match status" value="1"/>
</dbReference>
<proteinExistence type="inferred from homology"/>
<dbReference type="InterPro" id="IPR046347">
    <property type="entry name" value="bZIP_sf"/>
</dbReference>
<keyword evidence="10" id="KW-1185">Reference proteome</keyword>
<evidence type="ECO:0000256" key="7">
    <source>
        <dbReference type="SAM" id="MobiDB-lite"/>
    </source>
</evidence>
<feature type="compositionally biased region" description="Polar residues" evidence="7">
    <location>
        <begin position="376"/>
        <end position="385"/>
    </location>
</feature>
<gene>
    <name evidence="9" type="ORF">DdX_06416</name>
</gene>
<feature type="compositionally biased region" description="Polar residues" evidence="7">
    <location>
        <begin position="177"/>
        <end position="195"/>
    </location>
</feature>
<dbReference type="InterPro" id="IPR004827">
    <property type="entry name" value="bZIP"/>
</dbReference>
<dbReference type="AlphaFoldDB" id="A0AAD4N7T0"/>
<dbReference type="SUPFAM" id="SSF57959">
    <property type="entry name" value="Leucine zipper domain"/>
    <property type="match status" value="1"/>
</dbReference>
<keyword evidence="3" id="KW-0805">Transcription regulation</keyword>
<dbReference type="Pfam" id="PF07716">
    <property type="entry name" value="bZIP_2"/>
    <property type="match status" value="1"/>
</dbReference>
<dbReference type="GO" id="GO:0000978">
    <property type="term" value="F:RNA polymerase II cis-regulatory region sequence-specific DNA binding"/>
    <property type="evidence" value="ECO:0007669"/>
    <property type="project" value="TreeGrafter"/>
</dbReference>
<dbReference type="CDD" id="cd14695">
    <property type="entry name" value="bZIP_HLF"/>
    <property type="match status" value="1"/>
</dbReference>
<keyword evidence="6" id="KW-0539">Nucleus</keyword>
<evidence type="ECO:0000313" key="10">
    <source>
        <dbReference type="Proteomes" id="UP001201812"/>
    </source>
</evidence>
<comment type="caution">
    <text evidence="9">The sequence shown here is derived from an EMBL/GenBank/DDBJ whole genome shotgun (WGS) entry which is preliminary data.</text>
</comment>
<reference evidence="9" key="1">
    <citation type="submission" date="2022-01" db="EMBL/GenBank/DDBJ databases">
        <title>Genome Sequence Resource for Two Populations of Ditylenchus destructor, the Migratory Endoparasitic Phytonematode.</title>
        <authorList>
            <person name="Zhang H."/>
            <person name="Lin R."/>
            <person name="Xie B."/>
        </authorList>
    </citation>
    <scope>NUCLEOTIDE SEQUENCE</scope>
    <source>
        <strain evidence="9">BazhouSP</strain>
    </source>
</reference>
<evidence type="ECO:0000313" key="9">
    <source>
        <dbReference type="EMBL" id="KAI1718006.1"/>
    </source>
</evidence>